<dbReference type="PANTHER" id="PTHR12135">
    <property type="entry name" value="DNA REPAIR PROTEIN XP-C / RAD4"/>
    <property type="match status" value="1"/>
</dbReference>
<dbReference type="Pfam" id="PF10405">
    <property type="entry name" value="BHD_3"/>
    <property type="match status" value="1"/>
</dbReference>
<evidence type="ECO:0000313" key="3">
    <source>
        <dbReference type="EMBL" id="ODV91833.1"/>
    </source>
</evidence>
<dbReference type="Gene3D" id="3.90.260.10">
    <property type="entry name" value="Transglutaminase-like"/>
    <property type="match status" value="1"/>
</dbReference>
<reference evidence="4" key="1">
    <citation type="submission" date="2016-02" db="EMBL/GenBank/DDBJ databases">
        <title>Comparative genomics of biotechnologically important yeasts.</title>
        <authorList>
            <consortium name="DOE Joint Genome Institute"/>
            <person name="Riley R."/>
            <person name="Haridas S."/>
            <person name="Wolfe K.H."/>
            <person name="Lopes M.R."/>
            <person name="Hittinger C.T."/>
            <person name="Goker M."/>
            <person name="Salamov A."/>
            <person name="Wisecaver J."/>
            <person name="Long T.M."/>
            <person name="Aerts A.L."/>
            <person name="Barry K."/>
            <person name="Choi C."/>
            <person name="Clum A."/>
            <person name="Coughlan A.Y."/>
            <person name="Deshpande S."/>
            <person name="Douglass A.P."/>
            <person name="Hanson S.J."/>
            <person name="Klenk H.-P."/>
            <person name="Labutti K."/>
            <person name="Lapidus A."/>
            <person name="Lindquist E."/>
            <person name="Lipzen A."/>
            <person name="Meier-Kolthoff J.P."/>
            <person name="Ohm R.A."/>
            <person name="Otillar R.P."/>
            <person name="Pangilinan J."/>
            <person name="Peng Y."/>
            <person name="Rokas A."/>
            <person name="Rosa C.A."/>
            <person name="Scheuner C."/>
            <person name="Sibirny A.A."/>
            <person name="Slot J.C."/>
            <person name="Stielow J.B."/>
            <person name="Sun H."/>
            <person name="Kurtzman C.P."/>
            <person name="Blackwell M."/>
            <person name="Jeffries T.W."/>
            <person name="Grigoriev I.V."/>
        </authorList>
    </citation>
    <scope>NUCLEOTIDE SEQUENCE [LARGE SCALE GENOMIC DNA]</scope>
    <source>
        <strain evidence="4">NRRL Y-17796</strain>
    </source>
</reference>
<dbReference type="InterPro" id="IPR038765">
    <property type="entry name" value="Papain-like_cys_pep_sf"/>
</dbReference>
<dbReference type="Pfam" id="PF03835">
    <property type="entry name" value="Rad4"/>
    <property type="match status" value="1"/>
</dbReference>
<dbReference type="InterPro" id="IPR042488">
    <property type="entry name" value="Rad4_BHD3_sf"/>
</dbReference>
<evidence type="ECO:0000259" key="2">
    <source>
        <dbReference type="SMART" id="SM01032"/>
    </source>
</evidence>
<organism evidence="3 4">
    <name type="scientific">Tortispora caseinolytica NRRL Y-17796</name>
    <dbReference type="NCBI Taxonomy" id="767744"/>
    <lineage>
        <taxon>Eukaryota</taxon>
        <taxon>Fungi</taxon>
        <taxon>Dikarya</taxon>
        <taxon>Ascomycota</taxon>
        <taxon>Saccharomycotina</taxon>
        <taxon>Trigonopsidomycetes</taxon>
        <taxon>Trigonopsidales</taxon>
        <taxon>Trigonopsidaceae</taxon>
        <taxon>Tortispora</taxon>
    </lineage>
</organism>
<dbReference type="GO" id="GO:0003697">
    <property type="term" value="F:single-stranded DNA binding"/>
    <property type="evidence" value="ECO:0007669"/>
    <property type="project" value="TreeGrafter"/>
</dbReference>
<dbReference type="AlphaFoldDB" id="A0A1E4TJC1"/>
<dbReference type="InterPro" id="IPR018328">
    <property type="entry name" value="Rad4_beta-hairpin_dom3"/>
</dbReference>
<feature type="compositionally biased region" description="Basic and acidic residues" evidence="1">
    <location>
        <begin position="1"/>
        <end position="11"/>
    </location>
</feature>
<dbReference type="InterPro" id="IPR036985">
    <property type="entry name" value="Transglutaminase-like_sf"/>
</dbReference>
<dbReference type="GO" id="GO:0071942">
    <property type="term" value="C:XPC complex"/>
    <property type="evidence" value="ECO:0007669"/>
    <property type="project" value="TreeGrafter"/>
</dbReference>
<dbReference type="PANTHER" id="PTHR12135:SF2">
    <property type="entry name" value="DNA REPAIR PROTEIN RAD34"/>
    <property type="match status" value="1"/>
</dbReference>
<dbReference type="OrthoDB" id="300780at2759"/>
<evidence type="ECO:0000313" key="4">
    <source>
        <dbReference type="Proteomes" id="UP000095023"/>
    </source>
</evidence>
<dbReference type="Gene3D" id="3.30.70.2460">
    <property type="entry name" value="Rad4, beta-hairpin domain BHD3"/>
    <property type="match status" value="1"/>
</dbReference>
<proteinExistence type="predicted"/>
<name>A0A1E4TJC1_9ASCO</name>
<dbReference type="GO" id="GO:0006289">
    <property type="term" value="P:nucleotide-excision repair"/>
    <property type="evidence" value="ECO:0007669"/>
    <property type="project" value="InterPro"/>
</dbReference>
<keyword evidence="4" id="KW-1185">Reference proteome</keyword>
<dbReference type="GO" id="GO:0000111">
    <property type="term" value="C:nucleotide-excision repair factor 2 complex"/>
    <property type="evidence" value="ECO:0007669"/>
    <property type="project" value="TreeGrafter"/>
</dbReference>
<dbReference type="SUPFAM" id="SSF54001">
    <property type="entry name" value="Cysteine proteinases"/>
    <property type="match status" value="1"/>
</dbReference>
<dbReference type="Pfam" id="PF10403">
    <property type="entry name" value="BHD_1"/>
    <property type="match status" value="1"/>
</dbReference>
<dbReference type="Proteomes" id="UP000095023">
    <property type="component" value="Unassembled WGS sequence"/>
</dbReference>
<dbReference type="Gene3D" id="2.20.20.110">
    <property type="entry name" value="Rad4, beta-hairpin domain BHD1"/>
    <property type="match status" value="1"/>
</dbReference>
<dbReference type="InterPro" id="IPR018325">
    <property type="entry name" value="Rad4/PNGase_transGLS-fold"/>
</dbReference>
<protein>
    <recommendedName>
        <fullName evidence="2">Rad4 beta-hairpin domain-containing protein</fullName>
    </recommendedName>
</protein>
<dbReference type="InterPro" id="IPR004583">
    <property type="entry name" value="DNA_repair_Rad4"/>
</dbReference>
<evidence type="ECO:0000256" key="1">
    <source>
        <dbReference type="SAM" id="MobiDB-lite"/>
    </source>
</evidence>
<feature type="domain" description="Rad4 beta-hairpin" evidence="2">
    <location>
        <begin position="443"/>
        <end position="520"/>
    </location>
</feature>
<dbReference type="GO" id="GO:0005737">
    <property type="term" value="C:cytoplasm"/>
    <property type="evidence" value="ECO:0007669"/>
    <property type="project" value="TreeGrafter"/>
</dbReference>
<dbReference type="GO" id="GO:0006298">
    <property type="term" value="P:mismatch repair"/>
    <property type="evidence" value="ECO:0007669"/>
    <property type="project" value="TreeGrafter"/>
</dbReference>
<dbReference type="EMBL" id="KV453841">
    <property type="protein sequence ID" value="ODV91833.1"/>
    <property type="molecule type" value="Genomic_DNA"/>
</dbReference>
<dbReference type="SMART" id="SM01032">
    <property type="entry name" value="BHD_3"/>
    <property type="match status" value="1"/>
</dbReference>
<gene>
    <name evidence="3" type="ORF">CANCADRAFT_42461</name>
</gene>
<sequence length="564" mass="65238">MQPGLDDRADRSSSSASDSSGDSDWESLIGFDGVVISSVNSREKKPLKRHRSAADPQLNVAHILHVYCLAYYGFLVNKALNHRAVQHRVKQKISSDLRSRVRKYWRNPSDTISLLRDLAAELRGLFDVNKNGLRRTYMEPNLQAETTPILKQLVKSAKTFTGSRDNASQLLTALLRALGFDARLVFSLQPLQLHPPESKQHKQVKKPRVEVHLRPDYDLSVPVFWCEVRCPVTDAIIPLEPIVYGDFGTESLYNIDTRSNLCTAYIVSYYADMSALDVSARYTEYWHFRLRYPHSWFERMIQLYRHPVPSRTYFHDLFETKRIQAKLPKTHKSLKHHPHYVCNTSLRANQIPRRDAKPVAKHSVGNIKHRVYRRTDIEVCHSELSWERQGRLIISGSTPVRTIRARGTIQNRRLMNQQTITIHIYRKSDTIKIPRQYVVDGKLPLNQFGNITVFVPEMVPIGAVHLRQSQYAGIETVAKLIGAPYCKAVTGFRFRNETSDPVFDGIIVVQEYQPLLVEAWAVRRQLMIEETKKRQHRNAVLRWKRYLTRLSIVDRLNQDYGVQP</sequence>
<feature type="region of interest" description="Disordered" evidence="1">
    <location>
        <begin position="1"/>
        <end position="24"/>
    </location>
</feature>
<accession>A0A1E4TJC1</accession>
<dbReference type="GO" id="GO:0003684">
    <property type="term" value="F:damaged DNA binding"/>
    <property type="evidence" value="ECO:0007669"/>
    <property type="project" value="InterPro"/>
</dbReference>
<dbReference type="InterPro" id="IPR018326">
    <property type="entry name" value="Rad4_beta-hairpin_dom1"/>
</dbReference>
<feature type="compositionally biased region" description="Low complexity" evidence="1">
    <location>
        <begin position="12"/>
        <end position="22"/>
    </location>
</feature>